<feature type="transmembrane region" description="Helical" evidence="4">
    <location>
        <begin position="166"/>
        <end position="186"/>
    </location>
</feature>
<dbReference type="InterPro" id="IPR050469">
    <property type="entry name" value="Diguanylate_Cyclase"/>
</dbReference>
<feature type="transmembrane region" description="Helical" evidence="4">
    <location>
        <begin position="351"/>
        <end position="370"/>
    </location>
</feature>
<dbReference type="Gene3D" id="2.60.40.2380">
    <property type="match status" value="1"/>
</dbReference>
<dbReference type="RefSeq" id="WP_212594649.1">
    <property type="nucleotide sequence ID" value="NZ_CP073587.1"/>
</dbReference>
<reference evidence="6 7" key="1">
    <citation type="submission" date="2021-04" db="EMBL/GenBank/DDBJ databases">
        <title>Novel species identification of genus Shewanella.</title>
        <authorList>
            <person name="Liu G."/>
        </authorList>
    </citation>
    <scope>NUCLEOTIDE SEQUENCE [LARGE SCALE GENOMIC DNA]</scope>
    <source>
        <strain evidence="6 7">FJAT-54481</strain>
    </source>
</reference>
<dbReference type="PANTHER" id="PTHR45138:SF9">
    <property type="entry name" value="DIGUANYLATE CYCLASE DGCM-RELATED"/>
    <property type="match status" value="1"/>
</dbReference>
<dbReference type="InterPro" id="IPR000160">
    <property type="entry name" value="GGDEF_dom"/>
</dbReference>
<keyword evidence="4" id="KW-1133">Transmembrane helix</keyword>
<feature type="coiled-coil region" evidence="3">
    <location>
        <begin position="377"/>
        <end position="440"/>
    </location>
</feature>
<evidence type="ECO:0000313" key="6">
    <source>
        <dbReference type="EMBL" id="QUN05620.1"/>
    </source>
</evidence>
<name>A0ABX7YSI0_9GAMM</name>
<dbReference type="EC" id="2.7.7.65" evidence="1"/>
<evidence type="ECO:0000256" key="2">
    <source>
        <dbReference type="ARBA" id="ARBA00034247"/>
    </source>
</evidence>
<dbReference type="EMBL" id="CP073587">
    <property type="protein sequence ID" value="QUN05620.1"/>
    <property type="molecule type" value="Genomic_DNA"/>
</dbReference>
<dbReference type="Pfam" id="PF07696">
    <property type="entry name" value="7TMR-DISMED2"/>
    <property type="match status" value="1"/>
</dbReference>
<dbReference type="SUPFAM" id="SSF55073">
    <property type="entry name" value="Nucleotide cyclase"/>
    <property type="match status" value="1"/>
</dbReference>
<sequence length="613" mass="69059">MAHGIVPLMVNQPNTTRIDLKQYTLHLHTGPDRTLSQVMAMPDSAWQPATQQRLLSLGSDGDWYHFQLLQETTEYRNWLVEFDNPDIDELTLYHFIDGRLQQTLVMGDTKPFHERPILQNNFVYPFAMGNNQRHDFWLKIETQGTSYLPIILWAPDQMLQHVSNDYMVRGMQLGILGAIGLFALFMATTTGSFSYGYYAGYVLTMTLLVASINGTAFSHLWPQYPQLQNHIIAPLIPLVMAFNVLFTEKALQLKYYSLKLLRLSRWLTLLALLLVPVALVIPYRIALYLDLTAIAVISVLLLLMSVIQAFTGNKLARLYALSSFAKAFGVLISTFMYIGWLSIPMNPLTPVMLGLTTEVVFMAAVLAIRYNDERKSKMRIQHEALRQAERIREAKEEALLLEAKSNERLERMVQERTLELEFAMRELNDANHKLMEQSQLDALTGAHNRASFDKKLQAEGRISRRQQTPLAMLMLDIDKFKAINDTYGHLAGDQVLKAVADTLQTHLKRPGDLASRFGGEEFAVILPGTDEEGAKQLAERLCAAVAQLSIDWGNQVIDLTVSIGVSAEVINADSDTTLLLSHADEALYVAKHQGRNQVSVYSNQANTSIANSQ</sequence>
<dbReference type="Pfam" id="PF07695">
    <property type="entry name" value="7TMR-DISM_7TM"/>
    <property type="match status" value="1"/>
</dbReference>
<evidence type="ECO:0000256" key="1">
    <source>
        <dbReference type="ARBA" id="ARBA00012528"/>
    </source>
</evidence>
<dbReference type="InterPro" id="IPR043128">
    <property type="entry name" value="Rev_trsase/Diguanyl_cyclase"/>
</dbReference>
<protein>
    <recommendedName>
        <fullName evidence="1">diguanylate cyclase</fullName>
        <ecNumber evidence="1">2.7.7.65</ecNumber>
    </recommendedName>
</protein>
<organism evidence="6 7">
    <name type="scientific">Shewanella yunxiaonensis</name>
    <dbReference type="NCBI Taxonomy" id="2829809"/>
    <lineage>
        <taxon>Bacteria</taxon>
        <taxon>Pseudomonadati</taxon>
        <taxon>Pseudomonadota</taxon>
        <taxon>Gammaproteobacteria</taxon>
        <taxon>Alteromonadales</taxon>
        <taxon>Shewanellaceae</taxon>
        <taxon>Shewanella</taxon>
    </lineage>
</organism>
<dbReference type="Proteomes" id="UP000679575">
    <property type="component" value="Chromosome"/>
</dbReference>
<evidence type="ECO:0000313" key="7">
    <source>
        <dbReference type="Proteomes" id="UP000679575"/>
    </source>
</evidence>
<feature type="transmembrane region" description="Helical" evidence="4">
    <location>
        <begin position="227"/>
        <end position="246"/>
    </location>
</feature>
<dbReference type="InterPro" id="IPR011623">
    <property type="entry name" value="7TMR_DISM_rcpt_extracell_dom1"/>
</dbReference>
<keyword evidence="6" id="KW-0808">Transferase</keyword>
<feature type="transmembrane region" description="Helical" evidence="4">
    <location>
        <begin position="318"/>
        <end position="339"/>
    </location>
</feature>
<gene>
    <name evidence="6" type="ORF">KDN34_15750</name>
</gene>
<accession>A0ABX7YSI0</accession>
<dbReference type="InterPro" id="IPR029787">
    <property type="entry name" value="Nucleotide_cyclase"/>
</dbReference>
<evidence type="ECO:0000259" key="5">
    <source>
        <dbReference type="PROSITE" id="PS50887"/>
    </source>
</evidence>
<dbReference type="Gene3D" id="3.30.70.270">
    <property type="match status" value="1"/>
</dbReference>
<dbReference type="PROSITE" id="PS50887">
    <property type="entry name" value="GGDEF"/>
    <property type="match status" value="1"/>
</dbReference>
<feature type="transmembrane region" description="Helical" evidence="4">
    <location>
        <begin position="291"/>
        <end position="311"/>
    </location>
</feature>
<keyword evidence="3" id="KW-0175">Coiled coil</keyword>
<dbReference type="InterPro" id="IPR011622">
    <property type="entry name" value="7TMR_DISM_rcpt_extracell_dom2"/>
</dbReference>
<feature type="transmembrane region" description="Helical" evidence="4">
    <location>
        <begin position="266"/>
        <end position="285"/>
    </location>
</feature>
<feature type="domain" description="GGDEF" evidence="5">
    <location>
        <begin position="468"/>
        <end position="603"/>
    </location>
</feature>
<feature type="transmembrane region" description="Helical" evidence="4">
    <location>
        <begin position="198"/>
        <end position="221"/>
    </location>
</feature>
<proteinExistence type="predicted"/>
<keyword evidence="6" id="KW-0548">Nucleotidyltransferase</keyword>
<dbReference type="GO" id="GO:0052621">
    <property type="term" value="F:diguanylate cyclase activity"/>
    <property type="evidence" value="ECO:0007669"/>
    <property type="project" value="UniProtKB-EC"/>
</dbReference>
<evidence type="ECO:0000256" key="3">
    <source>
        <dbReference type="SAM" id="Coils"/>
    </source>
</evidence>
<dbReference type="NCBIfam" id="TIGR00254">
    <property type="entry name" value="GGDEF"/>
    <property type="match status" value="1"/>
</dbReference>
<dbReference type="PANTHER" id="PTHR45138">
    <property type="entry name" value="REGULATORY COMPONENTS OF SENSORY TRANSDUCTION SYSTEM"/>
    <property type="match status" value="1"/>
</dbReference>
<keyword evidence="4" id="KW-0812">Transmembrane</keyword>
<evidence type="ECO:0000256" key="4">
    <source>
        <dbReference type="SAM" id="Phobius"/>
    </source>
</evidence>
<keyword evidence="7" id="KW-1185">Reference proteome</keyword>
<keyword evidence="4" id="KW-0472">Membrane</keyword>
<comment type="catalytic activity">
    <reaction evidence="2">
        <text>2 GTP = 3',3'-c-di-GMP + 2 diphosphate</text>
        <dbReference type="Rhea" id="RHEA:24898"/>
        <dbReference type="ChEBI" id="CHEBI:33019"/>
        <dbReference type="ChEBI" id="CHEBI:37565"/>
        <dbReference type="ChEBI" id="CHEBI:58805"/>
        <dbReference type="EC" id="2.7.7.65"/>
    </reaction>
</comment>
<dbReference type="CDD" id="cd01949">
    <property type="entry name" value="GGDEF"/>
    <property type="match status" value="1"/>
</dbReference>
<dbReference type="SMART" id="SM00267">
    <property type="entry name" value="GGDEF"/>
    <property type="match status" value="1"/>
</dbReference>
<dbReference type="Pfam" id="PF00990">
    <property type="entry name" value="GGDEF"/>
    <property type="match status" value="1"/>
</dbReference>